<dbReference type="EMBL" id="OU594953">
    <property type="protein sequence ID" value="CAG9279605.1"/>
    <property type="molecule type" value="Genomic_DNA"/>
</dbReference>
<organism evidence="4">
    <name type="scientific">Phaeodactylum tricornutum</name>
    <name type="common">Diatom</name>
    <dbReference type="NCBI Taxonomy" id="2850"/>
    <lineage>
        <taxon>Eukaryota</taxon>
        <taxon>Sar</taxon>
        <taxon>Stramenopiles</taxon>
        <taxon>Ochrophyta</taxon>
        <taxon>Bacillariophyta</taxon>
        <taxon>Bacillariophyceae</taxon>
        <taxon>Bacillariophycidae</taxon>
        <taxon>Naviculales</taxon>
        <taxon>Phaeodactylaceae</taxon>
        <taxon>Phaeodactylum</taxon>
    </lineage>
</organism>
<dbReference type="InterPro" id="IPR001251">
    <property type="entry name" value="CRAL-TRIO_dom"/>
</dbReference>
<protein>
    <recommendedName>
        <fullName evidence="3">CRAL-TRIO domain-containing protein</fullName>
    </recommendedName>
</protein>
<feature type="region of interest" description="Disordered" evidence="1">
    <location>
        <begin position="1"/>
        <end position="28"/>
    </location>
</feature>
<keyword evidence="2" id="KW-0812">Transmembrane</keyword>
<evidence type="ECO:0000259" key="3">
    <source>
        <dbReference type="PROSITE" id="PS50191"/>
    </source>
</evidence>
<dbReference type="Proteomes" id="UP000836788">
    <property type="component" value="Chromosome 12"/>
</dbReference>
<dbReference type="PROSITE" id="PS50191">
    <property type="entry name" value="CRAL_TRIO"/>
    <property type="match status" value="1"/>
</dbReference>
<dbReference type="CDD" id="cd00170">
    <property type="entry name" value="SEC14"/>
    <property type="match status" value="1"/>
</dbReference>
<feature type="compositionally biased region" description="Polar residues" evidence="1">
    <location>
        <begin position="11"/>
        <end position="21"/>
    </location>
</feature>
<dbReference type="SUPFAM" id="SSF52087">
    <property type="entry name" value="CRAL/TRIO domain"/>
    <property type="match status" value="1"/>
</dbReference>
<evidence type="ECO:0000256" key="2">
    <source>
        <dbReference type="SAM" id="Phobius"/>
    </source>
</evidence>
<feature type="transmembrane region" description="Helical" evidence="2">
    <location>
        <begin position="52"/>
        <end position="72"/>
    </location>
</feature>
<dbReference type="InterPro" id="IPR036865">
    <property type="entry name" value="CRAL-TRIO_dom_sf"/>
</dbReference>
<dbReference type="AlphaFoldDB" id="A0A8J9T822"/>
<proteinExistence type="predicted"/>
<keyword evidence="2" id="KW-0472">Membrane</keyword>
<dbReference type="Gene3D" id="3.40.525.10">
    <property type="entry name" value="CRAL-TRIO lipid binding domain"/>
    <property type="match status" value="1"/>
</dbReference>
<keyword evidence="2" id="KW-1133">Transmembrane helix</keyword>
<dbReference type="Pfam" id="PF00650">
    <property type="entry name" value="CRAL_TRIO"/>
    <property type="match status" value="1"/>
</dbReference>
<dbReference type="InterPro" id="IPR052578">
    <property type="entry name" value="PI_Transfer_CRAL-TRIO"/>
</dbReference>
<gene>
    <name evidence="4" type="ORF">PTTT1_LOCUS10610</name>
</gene>
<feature type="domain" description="CRAL-TRIO" evidence="3">
    <location>
        <begin position="297"/>
        <end position="446"/>
    </location>
</feature>
<dbReference type="PANTHER" id="PTHR45824">
    <property type="entry name" value="GH16843P"/>
    <property type="match status" value="1"/>
</dbReference>
<name>A0A8J9T822_PHATR</name>
<dbReference type="PANTHER" id="PTHR45824:SF29">
    <property type="entry name" value="GH16843P"/>
    <property type="match status" value="1"/>
</dbReference>
<accession>A0A8J9T822</accession>
<sequence length="475" mass="53728">MVGKRRRSTKTLESLSTTPSDGVNGEKSECVDESYSSLLHPRPLATVSWSTSFWVALVFSYLIILFLISNWASSQLPDPSVCSVAAPALDPSPKSHHKWLKAWKASSVVKGWKGARNFTRFVLRRKSKTTTSSALNSRYNSIAIPQASTSPPKISSLEQQLLTELATRVHQKCPDVLDRAKNVPWGGHGDASWWFPVGNHTKPKSLTPLGQKDGGFLLYGHYRILSKSLRNPRDLSFTHFPFRLCKTGCPAEQGVLHTLQWRETYRPWMMSPLGISENRIGWVYTRGFAKASPQNSRYGRHAMIWVRPGMHQTVDGMAYFRVILNTVDAAIAAALRDSHGRVGKFNAVIDTTNYEWSKMPNIAHIKQHVTMLQDHYPDRLGVLLLINLSRSAEFFVNIVKNLLTKEVREKIMVLPHNKEKALAQLGAVVENEYIPDWLGGPDRFRFDGLHYYAKQQRMSEVDSRSFLVAMPYHAN</sequence>
<dbReference type="GO" id="GO:0008526">
    <property type="term" value="F:phosphatidylinositol transfer activity"/>
    <property type="evidence" value="ECO:0007669"/>
    <property type="project" value="TreeGrafter"/>
</dbReference>
<reference evidence="4" key="1">
    <citation type="submission" date="2022-02" db="EMBL/GenBank/DDBJ databases">
        <authorList>
            <person name="Giguere J D."/>
        </authorList>
    </citation>
    <scope>NUCLEOTIDE SEQUENCE</scope>
    <source>
        <strain evidence="4">CCAP 1055/1</strain>
    </source>
</reference>
<evidence type="ECO:0000313" key="4">
    <source>
        <dbReference type="EMBL" id="CAG9279605.1"/>
    </source>
</evidence>
<evidence type="ECO:0000256" key="1">
    <source>
        <dbReference type="SAM" id="MobiDB-lite"/>
    </source>
</evidence>